<accession>A0A1H6ZCI4</accession>
<keyword evidence="1" id="KW-1133">Transmembrane helix</keyword>
<evidence type="ECO:0000313" key="2">
    <source>
        <dbReference type="EMBL" id="SEJ50436.1"/>
    </source>
</evidence>
<keyword evidence="1" id="KW-0472">Membrane</keyword>
<comment type="caution">
    <text evidence="2">The sequence shown here is derived from an EMBL/GenBank/DDBJ whole genome shotgun (WGS) entry which is preliminary data.</text>
</comment>
<name>A0A1H6ZCI4_9LACT</name>
<proteinExistence type="predicted"/>
<dbReference type="EMBL" id="FNYT01000015">
    <property type="protein sequence ID" value="SEJ50436.1"/>
    <property type="molecule type" value="Genomic_DNA"/>
</dbReference>
<sequence>MNQLYQKGMTIKSLRVYFEPYFAGTPRPTANKTFFFLLAIISMQGIQSVRFLYTWFLKRIDTSGLNSYYYLLSQGKISRSLLNQITVRIALSCI</sequence>
<evidence type="ECO:0000256" key="1">
    <source>
        <dbReference type="SAM" id="Phobius"/>
    </source>
</evidence>
<organism evidence="2 3">
    <name type="scientific">Trichococcus ilyis</name>
    <dbReference type="NCBI Taxonomy" id="640938"/>
    <lineage>
        <taxon>Bacteria</taxon>
        <taxon>Bacillati</taxon>
        <taxon>Bacillota</taxon>
        <taxon>Bacilli</taxon>
        <taxon>Lactobacillales</taxon>
        <taxon>Carnobacteriaceae</taxon>
        <taxon>Trichococcus</taxon>
    </lineage>
</organism>
<keyword evidence="1" id="KW-0812">Transmembrane</keyword>
<protein>
    <submittedName>
        <fullName evidence="2">Uncharacterized protein</fullName>
    </submittedName>
</protein>
<dbReference type="Proteomes" id="UP000199280">
    <property type="component" value="Unassembled WGS sequence"/>
</dbReference>
<reference evidence="2 3" key="1">
    <citation type="submission" date="2016-10" db="EMBL/GenBank/DDBJ databases">
        <authorList>
            <person name="Varghese N."/>
            <person name="Submissions S."/>
        </authorList>
    </citation>
    <scope>NUCLEOTIDE SEQUENCE [LARGE SCALE GENOMIC DNA]</scope>
    <source>
        <strain evidence="2 3">DSM 22150</strain>
    </source>
</reference>
<gene>
    <name evidence="2" type="ORF">SAMN05216375_11569</name>
</gene>
<evidence type="ECO:0000313" key="3">
    <source>
        <dbReference type="Proteomes" id="UP000199280"/>
    </source>
</evidence>
<keyword evidence="3" id="KW-1185">Reference proteome</keyword>
<feature type="non-terminal residue" evidence="2">
    <location>
        <position position="94"/>
    </location>
</feature>
<feature type="transmembrane region" description="Helical" evidence="1">
    <location>
        <begin position="34"/>
        <end position="53"/>
    </location>
</feature>